<feature type="transmembrane region" description="Helical" evidence="8">
    <location>
        <begin position="143"/>
        <end position="161"/>
    </location>
</feature>
<evidence type="ECO:0000256" key="5">
    <source>
        <dbReference type="ARBA" id="ARBA00022692"/>
    </source>
</evidence>
<feature type="transmembrane region" description="Helical" evidence="8">
    <location>
        <begin position="331"/>
        <end position="352"/>
    </location>
</feature>
<protein>
    <recommendedName>
        <fullName evidence="11">Glycosyltransferase RgtA/B/C/D-like domain-containing protein</fullName>
    </recommendedName>
</protein>
<name>A0A8J6NQC0_9CHLR</name>
<evidence type="ECO:0008006" key="11">
    <source>
        <dbReference type="Google" id="ProtNLM"/>
    </source>
</evidence>
<keyword evidence="4" id="KW-0808">Transferase</keyword>
<feature type="transmembrane region" description="Helical" evidence="8">
    <location>
        <begin position="224"/>
        <end position="244"/>
    </location>
</feature>
<dbReference type="InterPro" id="IPR050297">
    <property type="entry name" value="LipidA_mod_glycosyltrf_83"/>
</dbReference>
<keyword evidence="2" id="KW-1003">Cell membrane</keyword>
<feature type="transmembrane region" description="Helical" evidence="8">
    <location>
        <begin position="120"/>
        <end position="137"/>
    </location>
</feature>
<evidence type="ECO:0000256" key="4">
    <source>
        <dbReference type="ARBA" id="ARBA00022679"/>
    </source>
</evidence>
<dbReference type="EMBL" id="JACNJN010000175">
    <property type="protein sequence ID" value="MBC8336592.1"/>
    <property type="molecule type" value="Genomic_DNA"/>
</dbReference>
<evidence type="ECO:0000256" key="7">
    <source>
        <dbReference type="ARBA" id="ARBA00023136"/>
    </source>
</evidence>
<dbReference type="AlphaFoldDB" id="A0A8J6NQC0"/>
<dbReference type="PANTHER" id="PTHR33908">
    <property type="entry name" value="MANNOSYLTRANSFERASE YKCB-RELATED"/>
    <property type="match status" value="1"/>
</dbReference>
<dbReference type="Proteomes" id="UP000614469">
    <property type="component" value="Unassembled WGS sequence"/>
</dbReference>
<reference evidence="9 10" key="1">
    <citation type="submission" date="2020-08" db="EMBL/GenBank/DDBJ databases">
        <title>Bridging the membrane lipid divide: bacteria of the FCB group superphylum have the potential to synthesize archaeal ether lipids.</title>
        <authorList>
            <person name="Villanueva L."/>
            <person name="Von Meijenfeldt F.A.B."/>
            <person name="Westbye A.B."/>
            <person name="Yadav S."/>
            <person name="Hopmans E.C."/>
            <person name="Dutilh B.E."/>
            <person name="Sinninghe Damste J.S."/>
        </authorList>
    </citation>
    <scope>NUCLEOTIDE SEQUENCE [LARGE SCALE GENOMIC DNA]</scope>
    <source>
        <strain evidence="9">NIOZ-UU36</strain>
    </source>
</reference>
<feature type="transmembrane region" description="Helical" evidence="8">
    <location>
        <begin position="281"/>
        <end position="300"/>
    </location>
</feature>
<sequence>MTKKQILGLIVVLILSGVLGYGMLTSGHNWAYSDFAAYIMQARSIIDGDLTGFIFHNTVTVLESDVPVGPIAYPWGYPLLLAPVLALMGISTLSMKLLNILFYLLFLLCLFFLLRKRLSYFDSLALMAIFAFNPVFLNAQDSILSDIVFLFFSTFALFLIDRQDAVPSSNGSGYARWILIGGMMFAAFFVRTNGLLLLPTLIAYEIFLLVKGKMDFVEIKKNILLLATPYLVFFALWILTSLIFPDGQASHLSLYENFRLSQLWPYLLFYLNLGQSFFAEIAYAQVLYGIFCLFFLAGIFRKFKENILFILYFVLTLLLYISWPALQGIRFLFPIIPVFIYLAAQGFGAVLSFMTERTSKIFQLFYRGVLIYLALAFFVISGQGALGNLASEREIHGPFDEVAIELFDYVKKNLPEDSLIIFFKPRIMRLMTGRDSILVLTCENLEHGDYVVINKKWEDMGQIAPEEITSCPIGLEKIYNNRRFVVYQIETIP</sequence>
<keyword evidence="5 8" id="KW-0812">Transmembrane</keyword>
<gene>
    <name evidence="9" type="ORF">H8E29_15125</name>
</gene>
<keyword evidence="3" id="KW-0328">Glycosyltransferase</keyword>
<feature type="transmembrane region" description="Helical" evidence="8">
    <location>
        <begin position="307"/>
        <end position="325"/>
    </location>
</feature>
<keyword evidence="7 8" id="KW-0472">Membrane</keyword>
<dbReference type="GO" id="GO:0005886">
    <property type="term" value="C:plasma membrane"/>
    <property type="evidence" value="ECO:0007669"/>
    <property type="project" value="UniProtKB-SubCell"/>
</dbReference>
<accession>A0A8J6NQC0</accession>
<comment type="subcellular location">
    <subcellularLocation>
        <location evidence="1">Cell membrane</location>
        <topology evidence="1">Multi-pass membrane protein</topology>
    </subcellularLocation>
</comment>
<feature type="transmembrane region" description="Helical" evidence="8">
    <location>
        <begin position="80"/>
        <end position="113"/>
    </location>
</feature>
<evidence type="ECO:0000313" key="10">
    <source>
        <dbReference type="Proteomes" id="UP000614469"/>
    </source>
</evidence>
<keyword evidence="6 8" id="KW-1133">Transmembrane helix</keyword>
<dbReference type="PANTHER" id="PTHR33908:SF11">
    <property type="entry name" value="MEMBRANE PROTEIN"/>
    <property type="match status" value="1"/>
</dbReference>
<evidence type="ECO:0000256" key="8">
    <source>
        <dbReference type="SAM" id="Phobius"/>
    </source>
</evidence>
<evidence type="ECO:0000256" key="3">
    <source>
        <dbReference type="ARBA" id="ARBA00022676"/>
    </source>
</evidence>
<comment type="caution">
    <text evidence="9">The sequence shown here is derived from an EMBL/GenBank/DDBJ whole genome shotgun (WGS) entry which is preliminary data.</text>
</comment>
<evidence type="ECO:0000256" key="6">
    <source>
        <dbReference type="ARBA" id="ARBA00022989"/>
    </source>
</evidence>
<evidence type="ECO:0000313" key="9">
    <source>
        <dbReference type="EMBL" id="MBC8336592.1"/>
    </source>
</evidence>
<evidence type="ECO:0000256" key="1">
    <source>
        <dbReference type="ARBA" id="ARBA00004651"/>
    </source>
</evidence>
<feature type="transmembrane region" description="Helical" evidence="8">
    <location>
        <begin position="196"/>
        <end position="212"/>
    </location>
</feature>
<dbReference type="GO" id="GO:0016763">
    <property type="term" value="F:pentosyltransferase activity"/>
    <property type="evidence" value="ECO:0007669"/>
    <property type="project" value="TreeGrafter"/>
</dbReference>
<dbReference type="GO" id="GO:0009103">
    <property type="term" value="P:lipopolysaccharide biosynthetic process"/>
    <property type="evidence" value="ECO:0007669"/>
    <property type="project" value="UniProtKB-ARBA"/>
</dbReference>
<evidence type="ECO:0000256" key="2">
    <source>
        <dbReference type="ARBA" id="ARBA00022475"/>
    </source>
</evidence>
<feature type="transmembrane region" description="Helical" evidence="8">
    <location>
        <begin position="364"/>
        <end position="386"/>
    </location>
</feature>
<proteinExistence type="predicted"/>
<organism evidence="9 10">
    <name type="scientific">Candidatus Desulfolinea nitratireducens</name>
    <dbReference type="NCBI Taxonomy" id="2841698"/>
    <lineage>
        <taxon>Bacteria</taxon>
        <taxon>Bacillati</taxon>
        <taxon>Chloroflexota</taxon>
        <taxon>Anaerolineae</taxon>
        <taxon>Anaerolineales</taxon>
        <taxon>Anaerolineales incertae sedis</taxon>
        <taxon>Candidatus Desulfolinea</taxon>
    </lineage>
</organism>